<dbReference type="EMBL" id="CP030850">
    <property type="protein sequence ID" value="AXE16489.1"/>
    <property type="molecule type" value="Genomic_DNA"/>
</dbReference>
<dbReference type="GO" id="GO:0016209">
    <property type="term" value="F:antioxidant activity"/>
    <property type="evidence" value="ECO:0007669"/>
    <property type="project" value="InterPro"/>
</dbReference>
<dbReference type="Proteomes" id="UP000251993">
    <property type="component" value="Chromosome"/>
</dbReference>
<evidence type="ECO:0000313" key="6">
    <source>
        <dbReference type="EMBL" id="AXE16489.1"/>
    </source>
</evidence>
<accession>A0A344TCW8</accession>
<dbReference type="InterPro" id="IPR050553">
    <property type="entry name" value="Thioredoxin_ResA/DsbE_sf"/>
</dbReference>
<reference evidence="6 7" key="1">
    <citation type="submission" date="2018-07" db="EMBL/GenBank/DDBJ databases">
        <title>Genome sequencing of Runella.</title>
        <authorList>
            <person name="Baek M.-G."/>
            <person name="Yi H."/>
        </authorList>
    </citation>
    <scope>NUCLEOTIDE SEQUENCE [LARGE SCALE GENOMIC DNA]</scope>
    <source>
        <strain evidence="6 7">HYN0085</strain>
    </source>
</reference>
<dbReference type="RefSeq" id="WP_114065276.1">
    <property type="nucleotide sequence ID" value="NZ_CP030850.1"/>
</dbReference>
<keyword evidence="2" id="KW-0201">Cytochrome c-type biogenesis</keyword>
<name>A0A344TCW8_9BACT</name>
<evidence type="ECO:0000256" key="1">
    <source>
        <dbReference type="ARBA" id="ARBA00004196"/>
    </source>
</evidence>
<evidence type="ECO:0000256" key="4">
    <source>
        <dbReference type="ARBA" id="ARBA00023284"/>
    </source>
</evidence>
<keyword evidence="3" id="KW-1015">Disulfide bond</keyword>
<protein>
    <recommendedName>
        <fullName evidence="5">Thioredoxin domain-containing protein</fullName>
    </recommendedName>
</protein>
<organism evidence="6 7">
    <name type="scientific">Runella rosea</name>
    <dbReference type="NCBI Taxonomy" id="2259595"/>
    <lineage>
        <taxon>Bacteria</taxon>
        <taxon>Pseudomonadati</taxon>
        <taxon>Bacteroidota</taxon>
        <taxon>Cytophagia</taxon>
        <taxon>Cytophagales</taxon>
        <taxon>Spirosomataceae</taxon>
        <taxon>Runella</taxon>
    </lineage>
</organism>
<feature type="domain" description="Thioredoxin" evidence="5">
    <location>
        <begin position="328"/>
        <end position="469"/>
    </location>
</feature>
<dbReference type="Pfam" id="PF00578">
    <property type="entry name" value="AhpC-TSA"/>
    <property type="match status" value="1"/>
</dbReference>
<dbReference type="InterPro" id="IPR000866">
    <property type="entry name" value="AhpC/TSA"/>
</dbReference>
<comment type="subcellular location">
    <subcellularLocation>
        <location evidence="1">Cell envelope</location>
    </subcellularLocation>
</comment>
<evidence type="ECO:0000313" key="7">
    <source>
        <dbReference type="Proteomes" id="UP000251993"/>
    </source>
</evidence>
<dbReference type="PANTHER" id="PTHR42852:SF6">
    <property type="entry name" value="THIOL:DISULFIDE INTERCHANGE PROTEIN DSBE"/>
    <property type="match status" value="1"/>
</dbReference>
<dbReference type="Gene3D" id="3.40.30.10">
    <property type="entry name" value="Glutaredoxin"/>
    <property type="match status" value="1"/>
</dbReference>
<evidence type="ECO:0000256" key="2">
    <source>
        <dbReference type="ARBA" id="ARBA00022748"/>
    </source>
</evidence>
<dbReference type="SUPFAM" id="SSF52833">
    <property type="entry name" value="Thioredoxin-like"/>
    <property type="match status" value="1"/>
</dbReference>
<sequence length="470" mass="54072">MKPLLIFLFILFSIKIQAQNVFIRGKIMNPVSQTVEIMIFPYAQKSIFETLLLNEKNEFEFKTTLTDIAYVTLTFDKNRPISQGGRLQWYILEPNDTISMTFDAKYFWKTMRYTGNAAPKFEYYKEDLITTNLQKDWETTAKTKLTKSKTDFYQYLVEIERLKLKLLEKYKSKVTTQFYTICKADIKSDISTKTVRAVYQEAQKRKIDVTPELIPAAFRAALTSMAPPQDSITAKSMGYPFTLMYLFMLNHPTQGVEFGDRNAYLKANKSKFHPAFAETLSSELLEEEIAYKGSNEEVVKQVIAFEKEYPNSRFLARIKNRLIEKEAFLPGKPAFAFTLPDTAGRNVQLADFKGKIVYLDFWASWCGPCLAEMKPSLKIKEHFKGHDEIVFLYISTDKNEADWKKAIAKHQITGLHVRDNQNVSKAFGVSGIPSTFIIDRYGNFQTIQPPKPTQNNGNDLIKVLESALTK</sequence>
<keyword evidence="4" id="KW-0676">Redox-active center</keyword>
<dbReference type="InterPro" id="IPR013766">
    <property type="entry name" value="Thioredoxin_domain"/>
</dbReference>
<dbReference type="CDD" id="cd02966">
    <property type="entry name" value="TlpA_like_family"/>
    <property type="match status" value="1"/>
</dbReference>
<evidence type="ECO:0000256" key="3">
    <source>
        <dbReference type="ARBA" id="ARBA00023157"/>
    </source>
</evidence>
<keyword evidence="7" id="KW-1185">Reference proteome</keyword>
<dbReference type="OrthoDB" id="6399635at2"/>
<dbReference type="KEGG" id="run:DR864_01465"/>
<dbReference type="AlphaFoldDB" id="A0A344TCW8"/>
<gene>
    <name evidence="6" type="ORF">DR864_01465</name>
</gene>
<dbReference type="GO" id="GO:0030313">
    <property type="term" value="C:cell envelope"/>
    <property type="evidence" value="ECO:0007669"/>
    <property type="project" value="UniProtKB-SubCell"/>
</dbReference>
<dbReference type="InterPro" id="IPR036249">
    <property type="entry name" value="Thioredoxin-like_sf"/>
</dbReference>
<dbReference type="GO" id="GO:0016491">
    <property type="term" value="F:oxidoreductase activity"/>
    <property type="evidence" value="ECO:0007669"/>
    <property type="project" value="InterPro"/>
</dbReference>
<dbReference type="PANTHER" id="PTHR42852">
    <property type="entry name" value="THIOL:DISULFIDE INTERCHANGE PROTEIN DSBE"/>
    <property type="match status" value="1"/>
</dbReference>
<proteinExistence type="predicted"/>
<evidence type="ECO:0000259" key="5">
    <source>
        <dbReference type="PROSITE" id="PS51352"/>
    </source>
</evidence>
<dbReference type="GO" id="GO:0017004">
    <property type="term" value="P:cytochrome complex assembly"/>
    <property type="evidence" value="ECO:0007669"/>
    <property type="project" value="UniProtKB-KW"/>
</dbReference>
<dbReference type="PROSITE" id="PS51352">
    <property type="entry name" value="THIOREDOXIN_2"/>
    <property type="match status" value="1"/>
</dbReference>